<dbReference type="InterPro" id="IPR018306">
    <property type="entry name" value="Phage_T5_Orf172_DNA-bd"/>
</dbReference>
<dbReference type="InterPro" id="IPR025280">
    <property type="entry name" value="SNIPE"/>
</dbReference>
<name>A0A8S5LF70_9CAUD</name>
<feature type="domain" description="Bacteriophage T5 Orf172 DNA-binding" evidence="2">
    <location>
        <begin position="328"/>
        <end position="411"/>
    </location>
</feature>
<dbReference type="Pfam" id="PF13250">
    <property type="entry name" value="SNIPE"/>
    <property type="match status" value="1"/>
</dbReference>
<evidence type="ECO:0000313" key="3">
    <source>
        <dbReference type="EMBL" id="DAD68600.1"/>
    </source>
</evidence>
<keyword evidence="3" id="KW-0547">Nucleotide-binding</keyword>
<accession>A0A8S5LF70</accession>
<keyword evidence="3" id="KW-0378">Hydrolase</keyword>
<feature type="coiled-coil region" evidence="1">
    <location>
        <begin position="224"/>
        <end position="304"/>
    </location>
</feature>
<feature type="coiled-coil region" evidence="1">
    <location>
        <begin position="9"/>
        <end position="85"/>
    </location>
</feature>
<evidence type="ECO:0000256" key="1">
    <source>
        <dbReference type="SAM" id="Coils"/>
    </source>
</evidence>
<protein>
    <submittedName>
        <fullName evidence="3">Putative helicase</fullName>
    </submittedName>
</protein>
<evidence type="ECO:0000259" key="2">
    <source>
        <dbReference type="SMART" id="SM00974"/>
    </source>
</evidence>
<keyword evidence="1" id="KW-0175">Coiled coil</keyword>
<dbReference type="EMBL" id="BK014705">
    <property type="protein sequence ID" value="DAD68600.1"/>
    <property type="molecule type" value="Genomic_DNA"/>
</dbReference>
<reference evidence="3" key="1">
    <citation type="journal article" date="2021" name="Proc. Natl. Acad. Sci. U.S.A.">
        <title>A Catalog of Tens of Thousands of Viruses from Human Metagenomes Reveals Hidden Associations with Chronic Diseases.</title>
        <authorList>
            <person name="Tisza M.J."/>
            <person name="Buck C.B."/>
        </authorList>
    </citation>
    <scope>NUCLEOTIDE SEQUENCE</scope>
    <source>
        <strain evidence="3">CtABi4</strain>
    </source>
</reference>
<keyword evidence="3" id="KW-0347">Helicase</keyword>
<sequence length="439" mass="50828">MGFLDTFKGNQYKSEVERLQAELNQLRSTFTPEMYNAQNLLMLTQKLQNDINNLNAVIGQKNNEINNLNNKIIGLNNTINNKQSQIICMDEQIELQSFGLYTPKYDFASSELYKNRLSQIRDTQKALIKNGQAVTGNTNWTVNGSKSQGKKMVKDMQKLLLRAFNSECDELIDKVKYNTFDTALKRMRSSCEAISKLGNIMGIAITTQYFNAKHEELCLSLEYKKKKQDEKEEQKEIRARMREEAKLQKEIEETRKKIAKEQTHYQNALSHLEQQIKTAADVDKEELLKKKEQIINELSEIDKSMKDIDYRAANARAGYVYIISNVGSFGENVYKIGMTRRLEPMDRVDELGDASVPFNFDVHAMIFSDDAPSLEAALHKAFEDRKVNMINTRREFFNVTLDEIEEVVKKNYDKTVEFTRLAPAEQYRESLKIKEQLKP</sequence>
<organism evidence="3">
    <name type="scientific">Siphoviridae sp. ctABi4</name>
    <dbReference type="NCBI Taxonomy" id="2823566"/>
    <lineage>
        <taxon>Viruses</taxon>
        <taxon>Duplodnaviria</taxon>
        <taxon>Heunggongvirae</taxon>
        <taxon>Uroviricota</taxon>
        <taxon>Caudoviricetes</taxon>
    </lineage>
</organism>
<proteinExistence type="predicted"/>
<dbReference type="Pfam" id="PF10544">
    <property type="entry name" value="T5orf172"/>
    <property type="match status" value="1"/>
</dbReference>
<keyword evidence="3" id="KW-0067">ATP-binding</keyword>
<dbReference type="SMART" id="SM00974">
    <property type="entry name" value="T5orf172"/>
    <property type="match status" value="1"/>
</dbReference>
<dbReference type="GO" id="GO:0004386">
    <property type="term" value="F:helicase activity"/>
    <property type="evidence" value="ECO:0007669"/>
    <property type="project" value="UniProtKB-KW"/>
</dbReference>